<dbReference type="Gene3D" id="3.40.50.720">
    <property type="entry name" value="NAD(P)-binding Rossmann-like Domain"/>
    <property type="match status" value="1"/>
</dbReference>
<dbReference type="InterPro" id="IPR016040">
    <property type="entry name" value="NAD(P)-bd_dom"/>
</dbReference>
<proteinExistence type="predicted"/>
<reference evidence="2" key="1">
    <citation type="submission" date="2018-05" db="EMBL/GenBank/DDBJ databases">
        <authorList>
            <person name="Lanie J.A."/>
            <person name="Ng W.-L."/>
            <person name="Kazmierczak K.M."/>
            <person name="Andrzejewski T.M."/>
            <person name="Davidsen T.M."/>
            <person name="Wayne K.J."/>
            <person name="Tettelin H."/>
            <person name="Glass J.I."/>
            <person name="Rusch D."/>
            <person name="Podicherti R."/>
            <person name="Tsui H.-C.T."/>
            <person name="Winkler M.E."/>
        </authorList>
    </citation>
    <scope>NUCLEOTIDE SEQUENCE</scope>
</reference>
<evidence type="ECO:0000313" key="2">
    <source>
        <dbReference type="EMBL" id="SVD15352.1"/>
    </source>
</evidence>
<organism evidence="2">
    <name type="scientific">marine metagenome</name>
    <dbReference type="NCBI Taxonomy" id="408172"/>
    <lineage>
        <taxon>unclassified sequences</taxon>
        <taxon>metagenomes</taxon>
        <taxon>ecological metagenomes</taxon>
    </lineage>
</organism>
<dbReference type="PANTHER" id="PTHR15020">
    <property type="entry name" value="FLAVIN REDUCTASE-RELATED"/>
    <property type="match status" value="1"/>
</dbReference>
<dbReference type="EMBL" id="UINC01132809">
    <property type="protein sequence ID" value="SVD15352.1"/>
    <property type="molecule type" value="Genomic_DNA"/>
</dbReference>
<name>A0A382T0M7_9ZZZZ</name>
<sequence>MGSKILVFGGTRGTGLEAIKLLVARGDRVTVMARSDSDRSGLEPLNVNIVEGNALDRANVEAAFAAAKFTAVINSLGGKRGETRPDLEGTISIVDAAEAAGVRRIVMVSAVGAGDSADALSPNAWKFLGPVIELKT</sequence>
<dbReference type="PANTHER" id="PTHR15020:SF45">
    <property type="entry name" value="NAD(P)-BINDING DOMAIN-CONTAINING PROTEIN"/>
    <property type="match status" value="1"/>
</dbReference>
<gene>
    <name evidence="2" type="ORF">METZ01_LOCUS368206</name>
</gene>
<dbReference type="SUPFAM" id="SSF51735">
    <property type="entry name" value="NAD(P)-binding Rossmann-fold domains"/>
    <property type="match status" value="1"/>
</dbReference>
<accession>A0A382T0M7</accession>
<protein>
    <recommendedName>
        <fullName evidence="1">NAD(P)-binding domain-containing protein</fullName>
    </recommendedName>
</protein>
<dbReference type="Pfam" id="PF13460">
    <property type="entry name" value="NAD_binding_10"/>
    <property type="match status" value="1"/>
</dbReference>
<feature type="non-terminal residue" evidence="2">
    <location>
        <position position="136"/>
    </location>
</feature>
<feature type="domain" description="NAD(P)-binding" evidence="1">
    <location>
        <begin position="9"/>
        <end position="131"/>
    </location>
</feature>
<dbReference type="InterPro" id="IPR036291">
    <property type="entry name" value="NAD(P)-bd_dom_sf"/>
</dbReference>
<evidence type="ECO:0000259" key="1">
    <source>
        <dbReference type="Pfam" id="PF13460"/>
    </source>
</evidence>
<dbReference type="AlphaFoldDB" id="A0A382T0M7"/>